<reference evidence="1 2" key="1">
    <citation type="submission" date="2018-06" db="EMBL/GenBank/DDBJ databases">
        <title>Paenibacillus imtechensis sp. nov.</title>
        <authorList>
            <person name="Pinnaka A.K."/>
            <person name="Singh H."/>
            <person name="Kaur M."/>
        </authorList>
    </citation>
    <scope>NUCLEOTIDE SEQUENCE [LARGE SCALE GENOMIC DNA]</scope>
    <source>
        <strain evidence="1 2">SMB1</strain>
    </source>
</reference>
<proteinExistence type="predicted"/>
<name>A0A2W1LAV2_9BACL</name>
<evidence type="ECO:0000313" key="2">
    <source>
        <dbReference type="Proteomes" id="UP000249522"/>
    </source>
</evidence>
<dbReference type="Proteomes" id="UP000249522">
    <property type="component" value="Unassembled WGS sequence"/>
</dbReference>
<dbReference type="OrthoDB" id="1910498at2"/>
<dbReference type="SUPFAM" id="SSF51735">
    <property type="entry name" value="NAD(P)-binding Rossmann-fold domains"/>
    <property type="match status" value="1"/>
</dbReference>
<sequence length="332" mass="35201">MKSILIAGGYGLIGRSIARQIRTEYRDIELILAGRNPERGRELAEQLGNARTARLDIDDLGSLDAIGHVDLIIAALKDPTDSLINAASAMRIAHIGITKLADDIAPVTASALRNPPHKPIVLLGHWQAGVMTAAAVKASESFSRIKSIKLAALYDPQDPIGPMTAEDSSGFLGRALLREEGAWKWVDARQHARTIRLSDGTDCTGFPLGVLDVPSLAAATHAPDIRFDLMQGDSIGTRAGGQASHDIYVDIEGVLTTGEPVQRRIIVTDPKGQAHLTALGVFVAVEGVLGLGQPPAAGGIQLPELLVSADTAMTRFQQSGVQITTAIEEQLD</sequence>
<evidence type="ECO:0000313" key="1">
    <source>
        <dbReference type="EMBL" id="PZD95849.1"/>
    </source>
</evidence>
<gene>
    <name evidence="1" type="ORF">DNH61_10385</name>
</gene>
<accession>A0A2W1LAV2</accession>
<dbReference type="AlphaFoldDB" id="A0A2W1LAV2"/>
<comment type="caution">
    <text evidence="1">The sequence shown here is derived from an EMBL/GenBank/DDBJ whole genome shotgun (WGS) entry which is preliminary data.</text>
</comment>
<dbReference type="RefSeq" id="WP_111146594.1">
    <property type="nucleotide sequence ID" value="NZ_QKRB01000043.1"/>
</dbReference>
<dbReference type="InterPro" id="IPR036291">
    <property type="entry name" value="NAD(P)-bd_dom_sf"/>
</dbReference>
<dbReference type="Gene3D" id="3.40.50.720">
    <property type="entry name" value="NAD(P)-binding Rossmann-like Domain"/>
    <property type="match status" value="1"/>
</dbReference>
<dbReference type="EMBL" id="QKRB01000043">
    <property type="protein sequence ID" value="PZD95849.1"/>
    <property type="molecule type" value="Genomic_DNA"/>
</dbReference>
<keyword evidence="2" id="KW-1185">Reference proteome</keyword>
<organism evidence="1 2">
    <name type="scientific">Paenibacillus sambharensis</name>
    <dbReference type="NCBI Taxonomy" id="1803190"/>
    <lineage>
        <taxon>Bacteria</taxon>
        <taxon>Bacillati</taxon>
        <taxon>Bacillota</taxon>
        <taxon>Bacilli</taxon>
        <taxon>Bacillales</taxon>
        <taxon>Paenibacillaceae</taxon>
        <taxon>Paenibacillus</taxon>
    </lineage>
</organism>
<evidence type="ECO:0008006" key="3">
    <source>
        <dbReference type="Google" id="ProtNLM"/>
    </source>
</evidence>
<protein>
    <recommendedName>
        <fullName evidence="3">Saccharopine dehydrogenase</fullName>
    </recommendedName>
</protein>